<feature type="compositionally biased region" description="Basic residues" evidence="1">
    <location>
        <begin position="1"/>
        <end position="11"/>
    </location>
</feature>
<keyword evidence="3" id="KW-1185">Reference proteome</keyword>
<evidence type="ECO:0000313" key="2">
    <source>
        <dbReference type="EMBL" id="EDW94573.2"/>
    </source>
</evidence>
<feature type="region of interest" description="Disordered" evidence="1">
    <location>
        <begin position="556"/>
        <end position="596"/>
    </location>
</feature>
<feature type="compositionally biased region" description="Polar residues" evidence="1">
    <location>
        <begin position="517"/>
        <end position="528"/>
    </location>
</feature>
<feature type="region of interest" description="Disordered" evidence="1">
    <location>
        <begin position="618"/>
        <end position="685"/>
    </location>
</feature>
<organism evidence="2 3">
    <name type="scientific">Drosophila yakuba</name>
    <name type="common">Fruit fly</name>
    <dbReference type="NCBI Taxonomy" id="7245"/>
    <lineage>
        <taxon>Eukaryota</taxon>
        <taxon>Metazoa</taxon>
        <taxon>Ecdysozoa</taxon>
        <taxon>Arthropoda</taxon>
        <taxon>Hexapoda</taxon>
        <taxon>Insecta</taxon>
        <taxon>Pterygota</taxon>
        <taxon>Neoptera</taxon>
        <taxon>Endopterygota</taxon>
        <taxon>Diptera</taxon>
        <taxon>Brachycera</taxon>
        <taxon>Muscomorpha</taxon>
        <taxon>Ephydroidea</taxon>
        <taxon>Drosophilidae</taxon>
        <taxon>Drosophila</taxon>
        <taxon>Sophophora</taxon>
    </lineage>
</organism>
<feature type="compositionally biased region" description="Polar residues" evidence="1">
    <location>
        <begin position="998"/>
        <end position="1010"/>
    </location>
</feature>
<dbReference type="PANTHER" id="PTHR21656">
    <property type="entry name" value="MALE-SPECIFIC LETHAL-1 PROTEIN"/>
    <property type="match status" value="1"/>
</dbReference>
<dbReference type="PANTHER" id="PTHR21656:SF2">
    <property type="entry name" value="MALE-SPECIFIC LETHAL 1 HOMOLOG"/>
    <property type="match status" value="1"/>
</dbReference>
<feature type="compositionally biased region" description="Low complexity" evidence="1">
    <location>
        <begin position="926"/>
        <end position="937"/>
    </location>
</feature>
<dbReference type="AlphaFoldDB" id="B4PIY2"/>
<dbReference type="InterPro" id="IPR026711">
    <property type="entry name" value="Msl-1"/>
</dbReference>
<dbReference type="Proteomes" id="UP000002282">
    <property type="component" value="Chromosome 3L"/>
</dbReference>
<dbReference type="GO" id="GO:0072487">
    <property type="term" value="C:MSL complex"/>
    <property type="evidence" value="ECO:0007669"/>
    <property type="project" value="InterPro"/>
</dbReference>
<feature type="compositionally biased region" description="Basic residues" evidence="1">
    <location>
        <begin position="827"/>
        <end position="837"/>
    </location>
</feature>
<evidence type="ECO:0000256" key="1">
    <source>
        <dbReference type="SAM" id="MobiDB-lite"/>
    </source>
</evidence>
<feature type="compositionally biased region" description="Basic and acidic residues" evidence="1">
    <location>
        <begin position="967"/>
        <end position="984"/>
    </location>
</feature>
<feature type="compositionally biased region" description="Low complexity" evidence="1">
    <location>
        <begin position="624"/>
        <end position="636"/>
    </location>
</feature>
<feature type="compositionally biased region" description="Basic and acidic residues" evidence="1">
    <location>
        <begin position="1085"/>
        <end position="1095"/>
    </location>
</feature>
<feature type="region of interest" description="Disordered" evidence="1">
    <location>
        <begin position="823"/>
        <end position="1112"/>
    </location>
</feature>
<feature type="region of interest" description="Disordered" evidence="1">
    <location>
        <begin position="715"/>
        <end position="734"/>
    </location>
</feature>
<feature type="compositionally biased region" description="Acidic residues" evidence="1">
    <location>
        <begin position="1044"/>
        <end position="1084"/>
    </location>
</feature>
<gene>
    <name evidence="2" type="primary">Dyak\GE19978</name>
    <name evidence="2" type="synonym">dyak_GLEANR_3830</name>
    <name evidence="2" type="synonym">GE19978</name>
    <name evidence="2" type="ORF">Dyak_GE19978</name>
</gene>
<proteinExistence type="predicted"/>
<accession>B4PIY2</accession>
<evidence type="ECO:0000313" key="3">
    <source>
        <dbReference type="Proteomes" id="UP000002282"/>
    </source>
</evidence>
<dbReference type="OrthoDB" id="7673806at2759"/>
<dbReference type="HOGENOM" id="CLU_011588_0_0_1"/>
<name>B4PIY2_DROYA</name>
<feature type="compositionally biased region" description="Basic residues" evidence="1">
    <location>
        <begin position="1099"/>
        <end position="1112"/>
    </location>
</feature>
<feature type="compositionally biased region" description="Acidic residues" evidence="1">
    <location>
        <begin position="985"/>
        <end position="997"/>
    </location>
</feature>
<reference evidence="2 3" key="1">
    <citation type="journal article" date="2007" name="Nature">
        <title>Evolution of genes and genomes on the Drosophila phylogeny.</title>
        <authorList>
            <consortium name="Drosophila 12 Genomes Consortium"/>
            <person name="Clark A.G."/>
            <person name="Eisen M.B."/>
            <person name="Smith D.R."/>
            <person name="Bergman C.M."/>
            <person name="Oliver B."/>
            <person name="Markow T.A."/>
            <person name="Kaufman T.C."/>
            <person name="Kellis M."/>
            <person name="Gelbart W."/>
            <person name="Iyer V.N."/>
            <person name="Pollard D.A."/>
            <person name="Sackton T.B."/>
            <person name="Larracuente A.M."/>
            <person name="Singh N.D."/>
            <person name="Abad J.P."/>
            <person name="Abt D.N."/>
            <person name="Adryan B."/>
            <person name="Aguade M."/>
            <person name="Akashi H."/>
            <person name="Anderson W.W."/>
            <person name="Aquadro C.F."/>
            <person name="Ardell D.H."/>
            <person name="Arguello R."/>
            <person name="Artieri C.G."/>
            <person name="Barbash D.A."/>
            <person name="Barker D."/>
            <person name="Barsanti P."/>
            <person name="Batterham P."/>
            <person name="Batzoglou S."/>
            <person name="Begun D."/>
            <person name="Bhutkar A."/>
            <person name="Blanco E."/>
            <person name="Bosak S.A."/>
            <person name="Bradley R.K."/>
            <person name="Brand A.D."/>
            <person name="Brent M.R."/>
            <person name="Brooks A.N."/>
            <person name="Brown R.H."/>
            <person name="Butlin R.K."/>
            <person name="Caggese C."/>
            <person name="Calvi B.R."/>
            <person name="Bernardo de Carvalho A."/>
            <person name="Caspi A."/>
            <person name="Castrezana S."/>
            <person name="Celniker S.E."/>
            <person name="Chang J.L."/>
            <person name="Chapple C."/>
            <person name="Chatterji S."/>
            <person name="Chinwalla A."/>
            <person name="Civetta A."/>
            <person name="Clifton S.W."/>
            <person name="Comeron J.M."/>
            <person name="Costello J.C."/>
            <person name="Coyne J.A."/>
            <person name="Daub J."/>
            <person name="David R.G."/>
            <person name="Delcher A.L."/>
            <person name="Delehaunty K."/>
            <person name="Do C.B."/>
            <person name="Ebling H."/>
            <person name="Edwards K."/>
            <person name="Eickbush T."/>
            <person name="Evans J.D."/>
            <person name="Filipski A."/>
            <person name="Findeiss S."/>
            <person name="Freyhult E."/>
            <person name="Fulton L."/>
            <person name="Fulton R."/>
            <person name="Garcia A.C."/>
            <person name="Gardiner A."/>
            <person name="Garfield D.A."/>
            <person name="Garvin B.E."/>
            <person name="Gibson G."/>
            <person name="Gilbert D."/>
            <person name="Gnerre S."/>
            <person name="Godfrey J."/>
            <person name="Good R."/>
            <person name="Gotea V."/>
            <person name="Gravely B."/>
            <person name="Greenberg A.J."/>
            <person name="Griffiths-Jones S."/>
            <person name="Gross S."/>
            <person name="Guigo R."/>
            <person name="Gustafson E.A."/>
            <person name="Haerty W."/>
            <person name="Hahn M.W."/>
            <person name="Halligan D.L."/>
            <person name="Halpern A.L."/>
            <person name="Halter G.M."/>
            <person name="Han M.V."/>
            <person name="Heger A."/>
            <person name="Hillier L."/>
            <person name="Hinrichs A.S."/>
            <person name="Holmes I."/>
            <person name="Hoskins R.A."/>
            <person name="Hubisz M.J."/>
            <person name="Hultmark D."/>
            <person name="Huntley M.A."/>
            <person name="Jaffe D.B."/>
            <person name="Jagadeeshan S."/>
            <person name="Jeck W.R."/>
            <person name="Johnson J."/>
            <person name="Jones C.D."/>
            <person name="Jordan W.C."/>
            <person name="Karpen G.H."/>
            <person name="Kataoka E."/>
            <person name="Keightley P.D."/>
            <person name="Kheradpour P."/>
            <person name="Kirkness E.F."/>
            <person name="Koerich L.B."/>
            <person name="Kristiansen K."/>
            <person name="Kudrna D."/>
            <person name="Kulathinal R.J."/>
            <person name="Kumar S."/>
            <person name="Kwok R."/>
            <person name="Lander E."/>
            <person name="Langley C.H."/>
            <person name="Lapoint R."/>
            <person name="Lazzaro B.P."/>
            <person name="Lee S.J."/>
            <person name="Levesque L."/>
            <person name="Li R."/>
            <person name="Lin C.F."/>
            <person name="Lin M.F."/>
            <person name="Lindblad-Toh K."/>
            <person name="Llopart A."/>
            <person name="Long M."/>
            <person name="Low L."/>
            <person name="Lozovsky E."/>
            <person name="Lu J."/>
            <person name="Luo M."/>
            <person name="Machado C.A."/>
            <person name="Makalowski W."/>
            <person name="Marzo M."/>
            <person name="Matsuda M."/>
            <person name="Matzkin L."/>
            <person name="McAllister B."/>
            <person name="McBride C.S."/>
            <person name="McKernan B."/>
            <person name="McKernan K."/>
            <person name="Mendez-Lago M."/>
            <person name="Minx P."/>
            <person name="Mollenhauer M.U."/>
            <person name="Montooth K."/>
            <person name="Mount S.M."/>
            <person name="Mu X."/>
            <person name="Myers E."/>
            <person name="Negre B."/>
            <person name="Newfeld S."/>
            <person name="Nielsen R."/>
            <person name="Noor M.A."/>
            <person name="O'Grady P."/>
            <person name="Pachter L."/>
            <person name="Papaceit M."/>
            <person name="Parisi M.J."/>
            <person name="Parisi M."/>
            <person name="Parts L."/>
            <person name="Pedersen J.S."/>
            <person name="Pesole G."/>
            <person name="Phillippy A.M."/>
            <person name="Ponting C.P."/>
            <person name="Pop M."/>
            <person name="Porcelli D."/>
            <person name="Powell J.R."/>
            <person name="Prohaska S."/>
            <person name="Pruitt K."/>
            <person name="Puig M."/>
            <person name="Quesneville H."/>
            <person name="Ram K.R."/>
            <person name="Rand D."/>
            <person name="Rasmussen M.D."/>
            <person name="Reed L.K."/>
            <person name="Reenan R."/>
            <person name="Reily A."/>
            <person name="Remington K.A."/>
            <person name="Rieger T.T."/>
            <person name="Ritchie M.G."/>
            <person name="Robin C."/>
            <person name="Rogers Y.H."/>
            <person name="Rohde C."/>
            <person name="Rozas J."/>
            <person name="Rubenfield M.J."/>
            <person name="Ruiz A."/>
            <person name="Russo S."/>
            <person name="Salzberg S.L."/>
            <person name="Sanchez-Gracia A."/>
            <person name="Saranga D.J."/>
            <person name="Sato H."/>
            <person name="Schaeffer S.W."/>
            <person name="Schatz M.C."/>
            <person name="Schlenke T."/>
            <person name="Schwartz R."/>
            <person name="Segarra C."/>
            <person name="Singh R.S."/>
            <person name="Sirot L."/>
            <person name="Sirota M."/>
            <person name="Sisneros N.B."/>
            <person name="Smith C.D."/>
            <person name="Smith T.F."/>
            <person name="Spieth J."/>
            <person name="Stage D.E."/>
            <person name="Stark A."/>
            <person name="Stephan W."/>
            <person name="Strausberg R.L."/>
            <person name="Strempel S."/>
            <person name="Sturgill D."/>
            <person name="Sutton G."/>
            <person name="Sutton G.G."/>
            <person name="Tao W."/>
            <person name="Teichmann S."/>
            <person name="Tobari Y.N."/>
            <person name="Tomimura Y."/>
            <person name="Tsolas J.M."/>
            <person name="Valente V.L."/>
            <person name="Venter E."/>
            <person name="Venter J.C."/>
            <person name="Vicario S."/>
            <person name="Vieira F.G."/>
            <person name="Vilella A.J."/>
            <person name="Villasante A."/>
            <person name="Walenz B."/>
            <person name="Wang J."/>
            <person name="Wasserman M."/>
            <person name="Watts T."/>
            <person name="Wilson D."/>
            <person name="Wilson R.K."/>
            <person name="Wing R.A."/>
            <person name="Wolfner M.F."/>
            <person name="Wong A."/>
            <person name="Wong G.K."/>
            <person name="Wu C.I."/>
            <person name="Wu G."/>
            <person name="Yamamoto D."/>
            <person name="Yang H.P."/>
            <person name="Yang S.P."/>
            <person name="Yorke J.A."/>
            <person name="Yoshida K."/>
            <person name="Zdobnov E."/>
            <person name="Zhang P."/>
            <person name="Zhang Y."/>
            <person name="Zimin A.V."/>
            <person name="Baldwin J."/>
            <person name="Abdouelleil A."/>
            <person name="Abdulkadir J."/>
            <person name="Abebe A."/>
            <person name="Abera B."/>
            <person name="Abreu J."/>
            <person name="Acer S.C."/>
            <person name="Aftuck L."/>
            <person name="Alexander A."/>
            <person name="An P."/>
            <person name="Anderson E."/>
            <person name="Anderson S."/>
            <person name="Arachi H."/>
            <person name="Azer M."/>
            <person name="Bachantsang P."/>
            <person name="Barry A."/>
            <person name="Bayul T."/>
            <person name="Berlin A."/>
            <person name="Bessette D."/>
            <person name="Bloom T."/>
            <person name="Blye J."/>
            <person name="Boguslavskiy L."/>
            <person name="Bonnet C."/>
            <person name="Boukhgalter B."/>
            <person name="Bourzgui I."/>
            <person name="Brown A."/>
            <person name="Cahill P."/>
            <person name="Channer S."/>
            <person name="Cheshatsang Y."/>
            <person name="Chuda L."/>
            <person name="Citroen M."/>
            <person name="Collymore A."/>
            <person name="Cooke P."/>
            <person name="Costello M."/>
            <person name="D'Aco K."/>
            <person name="Daza R."/>
            <person name="De Haan G."/>
            <person name="DeGray S."/>
            <person name="DeMaso C."/>
            <person name="Dhargay N."/>
            <person name="Dooley K."/>
            <person name="Dooley E."/>
            <person name="Doricent M."/>
            <person name="Dorje P."/>
            <person name="Dorjee K."/>
            <person name="Dupes A."/>
            <person name="Elong R."/>
            <person name="Falk J."/>
            <person name="Farina A."/>
            <person name="Faro S."/>
            <person name="Ferguson D."/>
            <person name="Fisher S."/>
            <person name="Foley C.D."/>
            <person name="Franke A."/>
            <person name="Friedrich D."/>
            <person name="Gadbois L."/>
            <person name="Gearin G."/>
            <person name="Gearin C.R."/>
            <person name="Giannoukos G."/>
            <person name="Goode T."/>
            <person name="Graham J."/>
            <person name="Grandbois E."/>
            <person name="Grewal S."/>
            <person name="Gyaltsen K."/>
            <person name="Hafez N."/>
            <person name="Hagos B."/>
            <person name="Hall J."/>
            <person name="Henson C."/>
            <person name="Hollinger A."/>
            <person name="Honan T."/>
            <person name="Huard M.D."/>
            <person name="Hughes L."/>
            <person name="Hurhula B."/>
            <person name="Husby M.E."/>
            <person name="Kamat A."/>
            <person name="Kanga B."/>
            <person name="Kashin S."/>
            <person name="Khazanovich D."/>
            <person name="Kisner P."/>
            <person name="Lance K."/>
            <person name="Lara M."/>
            <person name="Lee W."/>
            <person name="Lennon N."/>
            <person name="Letendre F."/>
            <person name="LeVine R."/>
            <person name="Lipovsky A."/>
            <person name="Liu X."/>
            <person name="Liu J."/>
            <person name="Liu S."/>
            <person name="Lokyitsang T."/>
            <person name="Lokyitsang Y."/>
            <person name="Lubonja R."/>
            <person name="Lui A."/>
            <person name="MacDonald P."/>
            <person name="Magnisalis V."/>
            <person name="Maru K."/>
            <person name="Matthews C."/>
            <person name="McCusker W."/>
            <person name="McDonough S."/>
            <person name="Mehta T."/>
            <person name="Meldrim J."/>
            <person name="Meneus L."/>
            <person name="Mihai O."/>
            <person name="Mihalev A."/>
            <person name="Mihova T."/>
            <person name="Mittelman R."/>
            <person name="Mlenga V."/>
            <person name="Montmayeur A."/>
            <person name="Mulrain L."/>
            <person name="Navidi A."/>
            <person name="Naylor J."/>
            <person name="Negash T."/>
            <person name="Nguyen T."/>
            <person name="Nguyen N."/>
            <person name="Nicol R."/>
            <person name="Norbu C."/>
            <person name="Norbu N."/>
            <person name="Novod N."/>
            <person name="O'Neill B."/>
            <person name="Osman S."/>
            <person name="Markiewicz E."/>
            <person name="Oyono O.L."/>
            <person name="Patti C."/>
            <person name="Phunkhang P."/>
            <person name="Pierre F."/>
            <person name="Priest M."/>
            <person name="Raghuraman S."/>
            <person name="Rege F."/>
            <person name="Reyes R."/>
            <person name="Rise C."/>
            <person name="Rogov P."/>
            <person name="Ross K."/>
            <person name="Ryan E."/>
            <person name="Settipalli S."/>
            <person name="Shea T."/>
            <person name="Sherpa N."/>
            <person name="Shi L."/>
            <person name="Shih D."/>
            <person name="Sparrow T."/>
            <person name="Spaulding J."/>
            <person name="Stalker J."/>
            <person name="Stange-Thomann N."/>
            <person name="Stavropoulos S."/>
            <person name="Stone C."/>
            <person name="Strader C."/>
            <person name="Tesfaye S."/>
            <person name="Thomson T."/>
            <person name="Thoulutsang Y."/>
            <person name="Thoulutsang D."/>
            <person name="Topham K."/>
            <person name="Topping I."/>
            <person name="Tsamla T."/>
            <person name="Vassiliev H."/>
            <person name="Vo A."/>
            <person name="Wangchuk T."/>
            <person name="Wangdi T."/>
            <person name="Weiand M."/>
            <person name="Wilkinson J."/>
            <person name="Wilson A."/>
            <person name="Yadav S."/>
            <person name="Young G."/>
            <person name="Yu Q."/>
            <person name="Zembek L."/>
            <person name="Zhong D."/>
            <person name="Zimmer A."/>
            <person name="Zwirko Z."/>
            <person name="Jaffe D.B."/>
            <person name="Alvarez P."/>
            <person name="Brockman W."/>
            <person name="Butler J."/>
            <person name="Chin C."/>
            <person name="Gnerre S."/>
            <person name="Grabherr M."/>
            <person name="Kleber M."/>
            <person name="Mauceli E."/>
            <person name="MacCallum I."/>
        </authorList>
    </citation>
    <scope>NUCLEOTIDE SEQUENCE [LARGE SCALE GENOMIC DNA]</scope>
    <source>
        <strain evidence="3">Tai18E2 / Tucson 14021-0261.01</strain>
    </source>
</reference>
<sequence>MSCSARSRKRNSGSTLDEYDKVSTLANADDTECTSPDPGREPESNEPDSQTEPEPEPEFGHLNETRRKIHDAIAALNDDSFDKRMARLLMQYEGAIREEFERAQYLPLKCRKLARILTGLTDVIHTMVQGRALQRDEGYRQRMCNIVGFYISCELCSAQEPVEKEEIIINRINSCLKLYVEYGDGGAGVHREHVLRTLLAAPKLFNRASILSMLYSRLFPHWSMPSVMIQAELPDKLYIEYILIFYYWQRLVSDESVKERIVEFAEKFMRPSRSLALKSVYAHYLPKFTDQNSATRTILNHLRMSSCTSLHVVSKVDNRPPQSNEVVLSSDDEDSCPMWDISGTPTSSINNHPPVFLQNLCQNARQLEPCKRANALFSGIDNSIEIVELRDSDDDVEMFSVNFNVPANVDGINSNSNSNDSANQTSTTILGEDDSVPVTRIYPSNLRTYERAVLPPTTYTVPRIVNSYSCRRDSLHLVSTTAPHLVDQCVQTLDDEEPDLVEDDQYSGSHSHGFFPRSSNASDASGQRTPLYHCRQTSSQNSNCSESSLLKKQVTFSPRHLGATTPNAKTGASKKPSIKQYKPSSSNGTDSYRWKEEHRKASAKMFAKLDAKIKARNEAASQLTPTTSNASSSTPTKISATPTRIRNTQRGQRVALPTPPASTHSSSSPCQIRSASTDHHNSNADSDFSRRLFSKAAGDEVSYYNHLLTLQRENIRRRRLNNQKKKKNRRVSHKLQNNDDKLSMLKQATKRCRKLRASNAKRKIEVQQLEQDLDTIRKSAPHKLPIIRLKRCNLKSRTRSLRAEEAPTVQDGICCMNDQELEEQRKVQKPKRKRHKKKLEEQEKVEKPKRKRHKKELEEQRKEQKPKGKRHKKVKKELENGNDLPEQETITSQYQLNEEEKTEKPNAPVAPSEQERELDLEHQQFLEEQLLQEQHQLAIHEEKHNHMGDEQEAHEEAELLEDQQPPEETHLHVENINLAEKEPPPIEEDEQEAEDQSPNEQLVEDQTPNEQLVEDQQQEKDHQLLEEQPQAEIEEQSLKQPSEQEGEDSLEQEEEQSLEQEEEHSLEQEEEQSLEQPQEQEEEESLGHEQLDKLIKPKMNGKSRKRRRRFKRPIWTHVKNKKKKQWLIDYPFEFEADPALDTSSIQPEPAPDEQLVEPVANLPTPEPAYDFDQDLVPEVGNELEIAAPIRVAEDEDSTALLSPSHNLELVTSHVPVYLLNGESRDVSTPLSSSSFSAGCSETYASSKELV</sequence>
<feature type="compositionally biased region" description="Basic and acidic residues" evidence="1">
    <location>
        <begin position="676"/>
        <end position="685"/>
    </location>
</feature>
<feature type="compositionally biased region" description="Basic and acidic residues" evidence="1">
    <location>
        <begin position="855"/>
        <end position="866"/>
    </location>
</feature>
<feature type="region of interest" description="Disordered" evidence="1">
    <location>
        <begin position="1"/>
        <end position="60"/>
    </location>
</feature>
<dbReference type="eggNOG" id="ENOG502T80X">
    <property type="taxonomic scope" value="Eukaryota"/>
</dbReference>
<feature type="compositionally biased region" description="Basic and acidic residues" evidence="1">
    <location>
        <begin position="938"/>
        <end position="957"/>
    </location>
</feature>
<feature type="compositionally biased region" description="Basic residues" evidence="1">
    <location>
        <begin position="715"/>
        <end position="733"/>
    </location>
</feature>
<dbReference type="KEGG" id="dya:Dyak_GE19978"/>
<feature type="compositionally biased region" description="Polar residues" evidence="1">
    <location>
        <begin position="637"/>
        <end position="651"/>
    </location>
</feature>
<reference evidence="2 3" key="2">
    <citation type="journal article" date="2007" name="PLoS Biol.">
        <title>Principles of genome evolution in the Drosophila melanogaster species group.</title>
        <authorList>
            <person name="Ranz J.M."/>
            <person name="Maurin D."/>
            <person name="Chan Y.S."/>
            <person name="von Grotthuss M."/>
            <person name="Hillier L.W."/>
            <person name="Roote J."/>
            <person name="Ashburner M."/>
            <person name="Bergman C.M."/>
        </authorList>
    </citation>
    <scope>NUCLEOTIDE SEQUENCE [LARGE SCALE GENOMIC DNA]</scope>
    <source>
        <strain evidence="3">Tai18E2 / Tucson 14021-0261.01</strain>
    </source>
</reference>
<feature type="region of interest" description="Disordered" evidence="1">
    <location>
        <begin position="504"/>
        <end position="528"/>
    </location>
</feature>
<dbReference type="EMBL" id="CM000159">
    <property type="protein sequence ID" value="EDW94573.2"/>
    <property type="molecule type" value="Genomic_DNA"/>
</dbReference>
<protein>
    <submittedName>
        <fullName evidence="2">Uncharacterized protein</fullName>
    </submittedName>
</protein>
<feature type="compositionally biased region" description="Basic and acidic residues" evidence="1">
    <location>
        <begin position="913"/>
        <end position="925"/>
    </location>
</feature>
<feature type="compositionally biased region" description="Acidic residues" evidence="1">
    <location>
        <begin position="44"/>
        <end position="57"/>
    </location>
</feature>